<protein>
    <submittedName>
        <fullName evidence="1">Uncharacterized protein</fullName>
    </submittedName>
</protein>
<evidence type="ECO:0000313" key="1">
    <source>
        <dbReference type="EMBL" id="KAH7122154.1"/>
    </source>
</evidence>
<sequence length="96" mass="10636">MALWSCDPGSDTRLAAEAAALRDKDMGYDISVINAFFSLSRFRQPFGELLDDGQYWISSSWVPGLKNGVEARQVLELMIAGIVAENYGYKKTIVSL</sequence>
<organism evidence="1 2">
    <name type="scientific">Dactylonectria estremocensis</name>
    <dbReference type="NCBI Taxonomy" id="1079267"/>
    <lineage>
        <taxon>Eukaryota</taxon>
        <taxon>Fungi</taxon>
        <taxon>Dikarya</taxon>
        <taxon>Ascomycota</taxon>
        <taxon>Pezizomycotina</taxon>
        <taxon>Sordariomycetes</taxon>
        <taxon>Hypocreomycetidae</taxon>
        <taxon>Hypocreales</taxon>
        <taxon>Nectriaceae</taxon>
        <taxon>Dactylonectria</taxon>
    </lineage>
</organism>
<reference evidence="1" key="1">
    <citation type="journal article" date="2021" name="Nat. Commun.">
        <title>Genetic determinants of endophytism in the Arabidopsis root mycobiome.</title>
        <authorList>
            <person name="Mesny F."/>
            <person name="Miyauchi S."/>
            <person name="Thiergart T."/>
            <person name="Pickel B."/>
            <person name="Atanasova L."/>
            <person name="Karlsson M."/>
            <person name="Huettel B."/>
            <person name="Barry K.W."/>
            <person name="Haridas S."/>
            <person name="Chen C."/>
            <person name="Bauer D."/>
            <person name="Andreopoulos W."/>
            <person name="Pangilinan J."/>
            <person name="LaButti K."/>
            <person name="Riley R."/>
            <person name="Lipzen A."/>
            <person name="Clum A."/>
            <person name="Drula E."/>
            <person name="Henrissat B."/>
            <person name="Kohler A."/>
            <person name="Grigoriev I.V."/>
            <person name="Martin F.M."/>
            <person name="Hacquard S."/>
        </authorList>
    </citation>
    <scope>NUCLEOTIDE SEQUENCE</scope>
    <source>
        <strain evidence="1">MPI-CAGE-AT-0021</strain>
    </source>
</reference>
<dbReference type="Proteomes" id="UP000717696">
    <property type="component" value="Unassembled WGS sequence"/>
</dbReference>
<dbReference type="EMBL" id="JAGMUU010000026">
    <property type="protein sequence ID" value="KAH7122154.1"/>
    <property type="molecule type" value="Genomic_DNA"/>
</dbReference>
<gene>
    <name evidence="1" type="ORF">B0J13DRAFT_628809</name>
</gene>
<evidence type="ECO:0000313" key="2">
    <source>
        <dbReference type="Proteomes" id="UP000717696"/>
    </source>
</evidence>
<name>A0A9P9DMN2_9HYPO</name>
<keyword evidence="2" id="KW-1185">Reference proteome</keyword>
<proteinExistence type="predicted"/>
<accession>A0A9P9DMN2</accession>
<comment type="caution">
    <text evidence="1">The sequence shown here is derived from an EMBL/GenBank/DDBJ whole genome shotgun (WGS) entry which is preliminary data.</text>
</comment>
<dbReference type="AlphaFoldDB" id="A0A9P9DMN2"/>